<evidence type="ECO:0000256" key="1">
    <source>
        <dbReference type="ARBA" id="ARBA00004496"/>
    </source>
</evidence>
<evidence type="ECO:0000256" key="7">
    <source>
        <dbReference type="ARBA" id="ARBA00022840"/>
    </source>
</evidence>
<dbReference type="GO" id="GO:0008360">
    <property type="term" value="P:regulation of cell shape"/>
    <property type="evidence" value="ECO:0007669"/>
    <property type="project" value="UniProtKB-KW"/>
</dbReference>
<dbReference type="SUPFAM" id="SSF53244">
    <property type="entry name" value="MurD-like peptide ligases, peptide-binding domain"/>
    <property type="match status" value="1"/>
</dbReference>
<evidence type="ECO:0000259" key="12">
    <source>
        <dbReference type="Pfam" id="PF08245"/>
    </source>
</evidence>
<dbReference type="InterPro" id="IPR036291">
    <property type="entry name" value="NAD(P)-bd_dom_sf"/>
</dbReference>
<feature type="domain" description="Mur ligase central" evidence="12">
    <location>
        <begin position="133"/>
        <end position="250"/>
    </location>
</feature>
<evidence type="ECO:0000313" key="14">
    <source>
        <dbReference type="Proteomes" id="UP000280668"/>
    </source>
</evidence>
<comment type="similarity">
    <text evidence="9">Belongs to the MurCDEF family.</text>
</comment>
<evidence type="ECO:0000256" key="8">
    <source>
        <dbReference type="ARBA" id="ARBA00023306"/>
    </source>
</evidence>
<proteinExistence type="inferred from homology"/>
<feature type="binding site" evidence="9">
    <location>
        <begin position="134"/>
        <end position="140"/>
    </location>
    <ligand>
        <name>ATP</name>
        <dbReference type="ChEBI" id="CHEBI:30616"/>
    </ligand>
</feature>
<sequence>MSEHGRLLDGARVAVAGLGASGRAALEVLATVSGARELIGYDASEAAIESARSSGEVPPGVRWHAEADGAQLAARIVAEAPDVLVVSPGFPATGPLHQRAAAAGLEVWSEIELAWRVQARRADGSRAPWLTLTGTNGKTTTVQMLSSILTAAGERAPAVGNVGDPVVRVSASGAIDVLAVELSSFQLHATHTVAAQASACLNLADDHLDWHGGFGEYRAAKARVYERTTSACIYNADAPVTREMVEQADVAEGCRAVGTTLAVPQVGQLGLAGEVLCDRAFGAPLRERQRGAVELAEVADLAHLAPGAARTAPDHVLANALSAAALARAHGVPAEAVSAGLRAMQPGAHRIATVATVAGVTYVDDTKATNAHAAAASLGALPDGSVVWVAGGLAKGAQFDDLVGAYRHKLRAVVLIGLDRAPLRDALARHAADVPVVEIEASQDEVMAQAVTRAARFAQQGDTVLLAPASASMDQFRNYAARGEAFAAAVRARQEAQ</sequence>
<evidence type="ECO:0000313" key="13">
    <source>
        <dbReference type="EMBL" id="ROR71841.1"/>
    </source>
</evidence>
<dbReference type="Gene3D" id="3.40.1190.10">
    <property type="entry name" value="Mur-like, catalytic domain"/>
    <property type="match status" value="1"/>
</dbReference>
<keyword evidence="3 9" id="KW-0963">Cytoplasm</keyword>
<dbReference type="InterPro" id="IPR018109">
    <property type="entry name" value="Folylpolyglutamate_synth_CS"/>
</dbReference>
<dbReference type="UniPathway" id="UPA00219"/>
<evidence type="ECO:0000256" key="2">
    <source>
        <dbReference type="ARBA" id="ARBA00004752"/>
    </source>
</evidence>
<keyword evidence="7 9" id="KW-0067">ATP-binding</keyword>
<dbReference type="PANTHER" id="PTHR43692">
    <property type="entry name" value="UDP-N-ACETYLMURAMOYLALANINE--D-GLUTAMATE LIGASE"/>
    <property type="match status" value="1"/>
</dbReference>
<dbReference type="GO" id="GO:0005524">
    <property type="term" value="F:ATP binding"/>
    <property type="evidence" value="ECO:0007669"/>
    <property type="project" value="UniProtKB-UniRule"/>
</dbReference>
<keyword evidence="9 10" id="KW-0133">Cell shape</keyword>
<dbReference type="HAMAP" id="MF_00639">
    <property type="entry name" value="MurD"/>
    <property type="match status" value="1"/>
</dbReference>
<dbReference type="GO" id="GO:0005737">
    <property type="term" value="C:cytoplasm"/>
    <property type="evidence" value="ECO:0007669"/>
    <property type="project" value="UniProtKB-SubCell"/>
</dbReference>
<keyword evidence="6 9" id="KW-0547">Nucleotide-binding</keyword>
<dbReference type="SUPFAM" id="SSF51735">
    <property type="entry name" value="NAD(P)-binding Rossmann-fold domains"/>
    <property type="match status" value="1"/>
</dbReference>
<dbReference type="InterPro" id="IPR036615">
    <property type="entry name" value="Mur_ligase_C_dom_sf"/>
</dbReference>
<evidence type="ECO:0000256" key="5">
    <source>
        <dbReference type="ARBA" id="ARBA00022618"/>
    </source>
</evidence>
<comment type="catalytic activity">
    <reaction evidence="9 10">
        <text>UDP-N-acetyl-alpha-D-muramoyl-L-alanine + D-glutamate + ATP = UDP-N-acetyl-alpha-D-muramoyl-L-alanyl-D-glutamate + ADP + phosphate + H(+)</text>
        <dbReference type="Rhea" id="RHEA:16429"/>
        <dbReference type="ChEBI" id="CHEBI:15378"/>
        <dbReference type="ChEBI" id="CHEBI:29986"/>
        <dbReference type="ChEBI" id="CHEBI:30616"/>
        <dbReference type="ChEBI" id="CHEBI:43474"/>
        <dbReference type="ChEBI" id="CHEBI:83898"/>
        <dbReference type="ChEBI" id="CHEBI:83900"/>
        <dbReference type="ChEBI" id="CHEBI:456216"/>
        <dbReference type="EC" id="6.3.2.9"/>
    </reaction>
</comment>
<dbReference type="EC" id="6.3.2.9" evidence="9 10"/>
<dbReference type="EMBL" id="RKHK01000001">
    <property type="protein sequence ID" value="ROR71841.1"/>
    <property type="molecule type" value="Genomic_DNA"/>
</dbReference>
<evidence type="ECO:0000256" key="10">
    <source>
        <dbReference type="RuleBase" id="RU003664"/>
    </source>
</evidence>
<dbReference type="Gene3D" id="3.40.50.720">
    <property type="entry name" value="NAD(P)-binding Rossmann-like Domain"/>
    <property type="match status" value="1"/>
</dbReference>
<comment type="function">
    <text evidence="9 10">Cell wall formation. Catalyzes the addition of glutamate to the nucleotide precursor UDP-N-acetylmuramoyl-L-alanine (UMA).</text>
</comment>
<dbReference type="GO" id="GO:0004326">
    <property type="term" value="F:tetrahydrofolylpolyglutamate synthase activity"/>
    <property type="evidence" value="ECO:0007669"/>
    <property type="project" value="InterPro"/>
</dbReference>
<dbReference type="GO" id="GO:0009252">
    <property type="term" value="P:peptidoglycan biosynthetic process"/>
    <property type="evidence" value="ECO:0007669"/>
    <property type="project" value="UniProtKB-UniRule"/>
</dbReference>
<dbReference type="NCBIfam" id="TIGR01087">
    <property type="entry name" value="murD"/>
    <property type="match status" value="1"/>
</dbReference>
<evidence type="ECO:0000256" key="3">
    <source>
        <dbReference type="ARBA" id="ARBA00022490"/>
    </source>
</evidence>
<dbReference type="Pfam" id="PF08245">
    <property type="entry name" value="Mur_ligase_M"/>
    <property type="match status" value="1"/>
</dbReference>
<dbReference type="GO" id="GO:0051301">
    <property type="term" value="P:cell division"/>
    <property type="evidence" value="ECO:0007669"/>
    <property type="project" value="UniProtKB-KW"/>
</dbReference>
<keyword evidence="14" id="KW-1185">Reference proteome</keyword>
<keyword evidence="9 10" id="KW-0961">Cell wall biogenesis/degradation</keyword>
<comment type="pathway">
    <text evidence="2 9 10">Cell wall biogenesis; peptidoglycan biosynthesis.</text>
</comment>
<dbReference type="PROSITE" id="PS01011">
    <property type="entry name" value="FOLYLPOLYGLU_SYNT_1"/>
    <property type="match status" value="1"/>
</dbReference>
<organism evidence="13 14">
    <name type="scientific">Bogoriella caseilytica</name>
    <dbReference type="NCBI Taxonomy" id="56055"/>
    <lineage>
        <taxon>Bacteria</taxon>
        <taxon>Bacillati</taxon>
        <taxon>Actinomycetota</taxon>
        <taxon>Actinomycetes</taxon>
        <taxon>Micrococcales</taxon>
        <taxon>Bogoriellaceae</taxon>
        <taxon>Bogoriella</taxon>
    </lineage>
</organism>
<evidence type="ECO:0000259" key="11">
    <source>
        <dbReference type="Pfam" id="PF02875"/>
    </source>
</evidence>
<keyword evidence="8 9" id="KW-0131">Cell cycle</keyword>
<reference evidence="13 14" key="1">
    <citation type="submission" date="2018-11" db="EMBL/GenBank/DDBJ databases">
        <title>Sequencing the genomes of 1000 actinobacteria strains.</title>
        <authorList>
            <person name="Klenk H.-P."/>
        </authorList>
    </citation>
    <scope>NUCLEOTIDE SEQUENCE [LARGE SCALE GENOMIC DNA]</scope>
    <source>
        <strain evidence="13 14">DSM 11294</strain>
    </source>
</reference>
<dbReference type="InterPro" id="IPR036565">
    <property type="entry name" value="Mur-like_cat_sf"/>
</dbReference>
<dbReference type="InterPro" id="IPR013221">
    <property type="entry name" value="Mur_ligase_cen"/>
</dbReference>
<dbReference type="SUPFAM" id="SSF53623">
    <property type="entry name" value="MurD-like peptide ligases, catalytic domain"/>
    <property type="match status" value="1"/>
</dbReference>
<dbReference type="GO" id="GO:0071555">
    <property type="term" value="P:cell wall organization"/>
    <property type="evidence" value="ECO:0007669"/>
    <property type="project" value="UniProtKB-KW"/>
</dbReference>
<comment type="caution">
    <text evidence="13">The sequence shown here is derived from an EMBL/GenBank/DDBJ whole genome shotgun (WGS) entry which is preliminary data.</text>
</comment>
<evidence type="ECO:0000256" key="4">
    <source>
        <dbReference type="ARBA" id="ARBA00022598"/>
    </source>
</evidence>
<keyword evidence="4 9" id="KW-0436">Ligase</keyword>
<dbReference type="OrthoDB" id="9809796at2"/>
<accession>A0A3N2B9B3</accession>
<dbReference type="InterPro" id="IPR005762">
    <property type="entry name" value="MurD"/>
</dbReference>
<protein>
    <recommendedName>
        <fullName evidence="9 10">UDP-N-acetylmuramoylalanine--D-glutamate ligase</fullName>
        <ecNumber evidence="9 10">6.3.2.9</ecNumber>
    </recommendedName>
    <alternativeName>
        <fullName evidence="9">D-glutamic acid-adding enzyme</fullName>
    </alternativeName>
    <alternativeName>
        <fullName evidence="9">UDP-N-acetylmuramoyl-L-alanyl-D-glutamate synthetase</fullName>
    </alternativeName>
</protein>
<evidence type="ECO:0000256" key="6">
    <source>
        <dbReference type="ARBA" id="ARBA00022741"/>
    </source>
</evidence>
<dbReference type="Proteomes" id="UP000280668">
    <property type="component" value="Unassembled WGS sequence"/>
</dbReference>
<dbReference type="AlphaFoldDB" id="A0A3N2B9B3"/>
<feature type="domain" description="Mur ligase C-terminal" evidence="11">
    <location>
        <begin position="349"/>
        <end position="469"/>
    </location>
</feature>
<gene>
    <name evidence="9" type="primary">murD</name>
    <name evidence="13" type="ORF">EDD31_0179</name>
</gene>
<evidence type="ECO:0000256" key="9">
    <source>
        <dbReference type="HAMAP-Rule" id="MF_00639"/>
    </source>
</evidence>
<keyword evidence="9 10" id="KW-0573">Peptidoglycan synthesis</keyword>
<keyword evidence="5 9" id="KW-0132">Cell division</keyword>
<dbReference type="RefSeq" id="WP_123304935.1">
    <property type="nucleotide sequence ID" value="NZ_RKHK01000001.1"/>
</dbReference>
<name>A0A3N2B9B3_9MICO</name>
<dbReference type="GO" id="GO:0008764">
    <property type="term" value="F:UDP-N-acetylmuramoylalanine-D-glutamate ligase activity"/>
    <property type="evidence" value="ECO:0007669"/>
    <property type="project" value="UniProtKB-UniRule"/>
</dbReference>
<dbReference type="PANTHER" id="PTHR43692:SF1">
    <property type="entry name" value="UDP-N-ACETYLMURAMOYLALANINE--D-GLUTAMATE LIGASE"/>
    <property type="match status" value="1"/>
</dbReference>
<comment type="subcellular location">
    <subcellularLocation>
        <location evidence="1 9 10">Cytoplasm</location>
    </subcellularLocation>
</comment>
<dbReference type="Pfam" id="PF02875">
    <property type="entry name" value="Mur_ligase_C"/>
    <property type="match status" value="1"/>
</dbReference>
<dbReference type="Gene3D" id="3.90.190.20">
    <property type="entry name" value="Mur ligase, C-terminal domain"/>
    <property type="match status" value="1"/>
</dbReference>
<dbReference type="InterPro" id="IPR004101">
    <property type="entry name" value="Mur_ligase_C"/>
</dbReference>